<dbReference type="EMBL" id="DXAN01000029">
    <property type="protein sequence ID" value="HJA09378.1"/>
    <property type="molecule type" value="Genomic_DNA"/>
</dbReference>
<dbReference type="GO" id="GO:0016491">
    <property type="term" value="F:oxidoreductase activity"/>
    <property type="evidence" value="ECO:0007669"/>
    <property type="project" value="InterPro"/>
</dbReference>
<proteinExistence type="predicted"/>
<keyword evidence="2" id="KW-0288">FMN</keyword>
<dbReference type="AlphaFoldDB" id="A0A9D2KN97"/>
<reference evidence="4" key="1">
    <citation type="journal article" date="2021" name="PeerJ">
        <title>Extensive microbial diversity within the chicken gut microbiome revealed by metagenomics and culture.</title>
        <authorList>
            <person name="Gilroy R."/>
            <person name="Ravi A."/>
            <person name="Getino M."/>
            <person name="Pursley I."/>
            <person name="Horton D.L."/>
            <person name="Alikhan N.F."/>
            <person name="Baker D."/>
            <person name="Gharbi K."/>
            <person name="Hall N."/>
            <person name="Watson M."/>
            <person name="Adriaenssens E.M."/>
            <person name="Foster-Nyarko E."/>
            <person name="Jarju S."/>
            <person name="Secka A."/>
            <person name="Antonio M."/>
            <person name="Oren A."/>
            <person name="Chaudhuri R.R."/>
            <person name="La Ragione R."/>
            <person name="Hildebrand F."/>
            <person name="Pallen M.J."/>
        </authorList>
    </citation>
    <scope>NUCLEOTIDE SEQUENCE</scope>
    <source>
        <strain evidence="4">CHK186-16707</strain>
    </source>
</reference>
<dbReference type="InterPro" id="IPR005025">
    <property type="entry name" value="FMN_Rdtase-like_dom"/>
</dbReference>
<dbReference type="InterPro" id="IPR029039">
    <property type="entry name" value="Flavoprotein-like_sf"/>
</dbReference>
<name>A0A9D2KN97_9BACT</name>
<dbReference type="SUPFAM" id="SSF52218">
    <property type="entry name" value="Flavoproteins"/>
    <property type="match status" value="1"/>
</dbReference>
<evidence type="ECO:0000313" key="5">
    <source>
        <dbReference type="Proteomes" id="UP000824225"/>
    </source>
</evidence>
<dbReference type="PANTHER" id="PTHR43278">
    <property type="entry name" value="NAD(P)H-DEPENDENT FMN-CONTAINING OXIDOREDUCTASE YWQN-RELATED"/>
    <property type="match status" value="1"/>
</dbReference>
<feature type="domain" description="NADPH-dependent FMN reductase-like" evidence="3">
    <location>
        <begin position="3"/>
        <end position="116"/>
    </location>
</feature>
<dbReference type="Pfam" id="PF03358">
    <property type="entry name" value="FMN_red"/>
    <property type="match status" value="1"/>
</dbReference>
<dbReference type="InterPro" id="IPR051796">
    <property type="entry name" value="ISF_SsuE-like"/>
</dbReference>
<keyword evidence="1" id="KW-0285">Flavoprotein</keyword>
<organism evidence="4 5">
    <name type="scientific">Candidatus Mailhella merdigallinarum</name>
    <dbReference type="NCBI Taxonomy" id="2838658"/>
    <lineage>
        <taxon>Bacteria</taxon>
        <taxon>Pseudomonadati</taxon>
        <taxon>Thermodesulfobacteriota</taxon>
        <taxon>Desulfovibrionia</taxon>
        <taxon>Desulfovibrionales</taxon>
        <taxon>Desulfovibrionaceae</taxon>
        <taxon>Mailhella</taxon>
    </lineage>
</organism>
<protein>
    <submittedName>
        <fullName evidence="4">Flavodoxin family protein</fullName>
    </submittedName>
</protein>
<evidence type="ECO:0000259" key="3">
    <source>
        <dbReference type="Pfam" id="PF03358"/>
    </source>
</evidence>
<accession>A0A9D2KN97</accession>
<dbReference type="Proteomes" id="UP000824225">
    <property type="component" value="Unassembled WGS sequence"/>
</dbReference>
<dbReference type="Gene3D" id="3.40.50.360">
    <property type="match status" value="1"/>
</dbReference>
<reference evidence="4" key="2">
    <citation type="submission" date="2021-04" db="EMBL/GenBank/DDBJ databases">
        <authorList>
            <person name="Gilroy R."/>
        </authorList>
    </citation>
    <scope>NUCLEOTIDE SEQUENCE</scope>
    <source>
        <strain evidence="4">CHK186-16707</strain>
    </source>
</reference>
<dbReference type="PANTHER" id="PTHR43278:SF4">
    <property type="entry name" value="NAD(P)H-DEPENDENT FMN-CONTAINING OXIDOREDUCTASE YWQN-RELATED"/>
    <property type="match status" value="1"/>
</dbReference>
<evidence type="ECO:0000313" key="4">
    <source>
        <dbReference type="EMBL" id="HJA09378.1"/>
    </source>
</evidence>
<comment type="caution">
    <text evidence="4">The sequence shown here is derived from an EMBL/GenBank/DDBJ whole genome shotgun (WGS) entry which is preliminary data.</text>
</comment>
<sequence length="188" mass="20551">MKKILLVCASPRRGGNSDIVASTLASDLTDCDVTVFTMREKRCFPCKACAACQGRESQICVQDDDITPLLPLIDACDALALATPIYNHQISSQAKLFIERFYPFFHVGKKALSNTSKYGKKAALVCSCWGSPKDVIENYAAWTVKGFSQIGAEETKALVFDGIPAPGQILEKSAYLEQLHALAQWLKA</sequence>
<evidence type="ECO:0000256" key="2">
    <source>
        <dbReference type="ARBA" id="ARBA00022643"/>
    </source>
</evidence>
<gene>
    <name evidence="4" type="ORF">H9962_09370</name>
</gene>
<evidence type="ECO:0000256" key="1">
    <source>
        <dbReference type="ARBA" id="ARBA00022630"/>
    </source>
</evidence>